<dbReference type="GO" id="GO:0003676">
    <property type="term" value="F:nucleic acid binding"/>
    <property type="evidence" value="ECO:0007669"/>
    <property type="project" value="InterPro"/>
</dbReference>
<reference evidence="1" key="1">
    <citation type="submission" date="2023-03" db="EMBL/GenBank/DDBJ databases">
        <title>Massive genome expansion in bonnet fungi (Mycena s.s.) driven by repeated elements and novel gene families across ecological guilds.</title>
        <authorList>
            <consortium name="Lawrence Berkeley National Laboratory"/>
            <person name="Harder C.B."/>
            <person name="Miyauchi S."/>
            <person name="Viragh M."/>
            <person name="Kuo A."/>
            <person name="Thoen E."/>
            <person name="Andreopoulos B."/>
            <person name="Lu D."/>
            <person name="Skrede I."/>
            <person name="Drula E."/>
            <person name="Henrissat B."/>
            <person name="Morin E."/>
            <person name="Kohler A."/>
            <person name="Barry K."/>
            <person name="LaButti K."/>
            <person name="Morin E."/>
            <person name="Salamov A."/>
            <person name="Lipzen A."/>
            <person name="Mereny Z."/>
            <person name="Hegedus B."/>
            <person name="Baldrian P."/>
            <person name="Stursova M."/>
            <person name="Weitz H."/>
            <person name="Taylor A."/>
            <person name="Grigoriev I.V."/>
            <person name="Nagy L.G."/>
            <person name="Martin F."/>
            <person name="Kauserud H."/>
        </authorList>
    </citation>
    <scope>NUCLEOTIDE SEQUENCE</scope>
    <source>
        <strain evidence="1">CBHHK067</strain>
    </source>
</reference>
<dbReference type="EMBL" id="JARKIE010000004">
    <property type="protein sequence ID" value="KAJ7708068.1"/>
    <property type="molecule type" value="Genomic_DNA"/>
</dbReference>
<dbReference type="Proteomes" id="UP001221757">
    <property type="component" value="Unassembled WGS sequence"/>
</dbReference>
<accession>A0AAD7MAC1</accession>
<organism evidence="1 2">
    <name type="scientific">Mycena rosella</name>
    <name type="common">Pink bonnet</name>
    <name type="synonym">Agaricus rosellus</name>
    <dbReference type="NCBI Taxonomy" id="1033263"/>
    <lineage>
        <taxon>Eukaryota</taxon>
        <taxon>Fungi</taxon>
        <taxon>Dikarya</taxon>
        <taxon>Basidiomycota</taxon>
        <taxon>Agaricomycotina</taxon>
        <taxon>Agaricomycetes</taxon>
        <taxon>Agaricomycetidae</taxon>
        <taxon>Agaricales</taxon>
        <taxon>Marasmiineae</taxon>
        <taxon>Mycenaceae</taxon>
        <taxon>Mycena</taxon>
    </lineage>
</organism>
<dbReference type="Gene3D" id="3.30.420.10">
    <property type="entry name" value="Ribonuclease H-like superfamily/Ribonuclease H"/>
    <property type="match status" value="1"/>
</dbReference>
<evidence type="ECO:0000313" key="1">
    <source>
        <dbReference type="EMBL" id="KAJ7708068.1"/>
    </source>
</evidence>
<protein>
    <recommendedName>
        <fullName evidence="3">RNase H type-1 domain-containing protein</fullName>
    </recommendedName>
</protein>
<dbReference type="InterPro" id="IPR012337">
    <property type="entry name" value="RNaseH-like_sf"/>
</dbReference>
<dbReference type="CDD" id="cd09276">
    <property type="entry name" value="Rnase_HI_RT_non_LTR"/>
    <property type="match status" value="1"/>
</dbReference>
<name>A0AAD7MAC1_MYCRO</name>
<sequence>MIAHTAPKSPKFASILHLVECVPGINWLPSVPARGQRILKRRVPCIISAEESPHEDFDVTLGMELIVPVYAAPWAMPLLVTTIILPKEDALRALEVALSDERCRSSTWFTDGSLLDGKAGGAAVRVEDGVERERLCVPLGDGEVCEGEMEGLICATTKALGHGRSCVLCIADSQAALKGILSTRVRSGQFCSIIYDKLICEARITHPHLTIINLWTLAHIGTVGNKLADAATKHTTEQAVDPDKYVSLTTTRRKIHTQILGKWKKHWESTKAGGTLCYLDCSPPSLTPIPLFSSSSLPRKISSAVVQLRTNELPRMRCL</sequence>
<keyword evidence="2" id="KW-1185">Reference proteome</keyword>
<dbReference type="InterPro" id="IPR036397">
    <property type="entry name" value="RNaseH_sf"/>
</dbReference>
<evidence type="ECO:0008006" key="3">
    <source>
        <dbReference type="Google" id="ProtNLM"/>
    </source>
</evidence>
<comment type="caution">
    <text evidence="1">The sequence shown here is derived from an EMBL/GenBank/DDBJ whole genome shotgun (WGS) entry which is preliminary data.</text>
</comment>
<gene>
    <name evidence="1" type="ORF">B0H17DRAFT_1191570</name>
</gene>
<dbReference type="AlphaFoldDB" id="A0AAD7MAC1"/>
<dbReference type="SUPFAM" id="SSF53098">
    <property type="entry name" value="Ribonuclease H-like"/>
    <property type="match status" value="1"/>
</dbReference>
<proteinExistence type="predicted"/>
<evidence type="ECO:0000313" key="2">
    <source>
        <dbReference type="Proteomes" id="UP001221757"/>
    </source>
</evidence>